<dbReference type="EMBL" id="CP077713">
    <property type="protein sequence ID" value="QXJ33833.1"/>
    <property type="molecule type" value="Genomic_DNA"/>
</dbReference>
<proteinExistence type="predicted"/>
<gene>
    <name evidence="1" type="ORF">J5U22_00378</name>
</gene>
<evidence type="ECO:0000313" key="2">
    <source>
        <dbReference type="Proteomes" id="UP000694036"/>
    </source>
</evidence>
<organism evidence="1 2">
    <name type="scientific">Saccharolobus shibatae</name>
    <dbReference type="NCBI Taxonomy" id="2286"/>
    <lineage>
        <taxon>Archaea</taxon>
        <taxon>Thermoproteota</taxon>
        <taxon>Thermoprotei</taxon>
        <taxon>Sulfolobales</taxon>
        <taxon>Sulfolobaceae</taxon>
        <taxon>Saccharolobus</taxon>
    </lineage>
</organism>
<dbReference type="AlphaFoldDB" id="A0A8F5BYU8"/>
<protein>
    <submittedName>
        <fullName evidence="1">Uncharacterized protein</fullName>
    </submittedName>
</protein>
<sequence>MGRKPVIRQDLACLSCGSHHVVKCDKRLGRGICVGIAVSVFG</sequence>
<name>A0A8F5BYU8_9CREN</name>
<evidence type="ECO:0000313" key="1">
    <source>
        <dbReference type="EMBL" id="QXJ33833.1"/>
    </source>
</evidence>
<dbReference type="Proteomes" id="UP000694036">
    <property type="component" value="Chromosome"/>
</dbReference>
<keyword evidence="2" id="KW-1185">Reference proteome</keyword>
<reference evidence="1 2" key="1">
    <citation type="journal article" date="2021" name="Environ. Microbiol.">
        <title>New insights into the diversity and evolution of the archaeal mobilome from three complete genomes of Saccharolobus shibatae.</title>
        <authorList>
            <person name="Medvedeva S."/>
            <person name="Brandt D."/>
            <person name="Cvirkaite-Krupovic V."/>
            <person name="Liu Y."/>
            <person name="Severinov K."/>
            <person name="Ishino S."/>
            <person name="Ishino Y."/>
            <person name="Prangishvili D."/>
            <person name="Kalinowski J."/>
            <person name="Krupovic M."/>
        </authorList>
    </citation>
    <scope>NUCLEOTIDE SEQUENCE [LARGE SCALE GENOMIC DNA]</scope>
    <source>
        <strain evidence="1 2">S38A</strain>
    </source>
</reference>
<accession>A0A8F5BYU8</accession>